<sequence length="239" mass="25472">MIDAAADPQARLEAALPAALERLRATPGAYAALWCGSAARGEGNAHSDLDFHVLVRGDDRWRANYVVEGVPVEAFHNPVRKVRAMFAAGQGDTITMYAEGRPVWPHPDLDALIAEARALHAAGPDPRPLGQQARFRLVEEVMDARALAGADDPLHVLVACRAAGLAVEALFGARGWWAVKPQRWLSTLAGRDPQAAHDLRAVLTAPDAGARQAALEALTVRVTGDLTYHEGGSDPVPVP</sequence>
<dbReference type="Gene3D" id="3.30.460.10">
    <property type="entry name" value="Beta Polymerase, domain 2"/>
    <property type="match status" value="1"/>
</dbReference>
<accession>A0ABQ2S1V4</accession>
<gene>
    <name evidence="1" type="ORF">GCM10008960_15070</name>
</gene>
<keyword evidence="2" id="KW-1185">Reference proteome</keyword>
<evidence type="ECO:0000313" key="2">
    <source>
        <dbReference type="Proteomes" id="UP000644548"/>
    </source>
</evidence>
<reference evidence="2" key="1">
    <citation type="journal article" date="2019" name="Int. J. Syst. Evol. Microbiol.">
        <title>The Global Catalogue of Microorganisms (GCM) 10K type strain sequencing project: providing services to taxonomists for standard genome sequencing and annotation.</title>
        <authorList>
            <consortium name="The Broad Institute Genomics Platform"/>
            <consortium name="The Broad Institute Genome Sequencing Center for Infectious Disease"/>
            <person name="Wu L."/>
            <person name="Ma J."/>
        </authorList>
    </citation>
    <scope>NUCLEOTIDE SEQUENCE [LARGE SCALE GENOMIC DNA]</scope>
    <source>
        <strain evidence="2">JCM 31405</strain>
    </source>
</reference>
<protein>
    <recommendedName>
        <fullName evidence="3">Nucleotidyltransferase domain-containing protein</fullName>
    </recommendedName>
</protein>
<proteinExistence type="predicted"/>
<dbReference type="SUPFAM" id="SSF81301">
    <property type="entry name" value="Nucleotidyltransferase"/>
    <property type="match status" value="1"/>
</dbReference>
<evidence type="ECO:0008006" key="3">
    <source>
        <dbReference type="Google" id="ProtNLM"/>
    </source>
</evidence>
<comment type="caution">
    <text evidence="1">The sequence shown here is derived from an EMBL/GenBank/DDBJ whole genome shotgun (WGS) entry which is preliminary data.</text>
</comment>
<name>A0ABQ2S1V4_9DEIO</name>
<dbReference type="InterPro" id="IPR043519">
    <property type="entry name" value="NT_sf"/>
</dbReference>
<organism evidence="1 2">
    <name type="scientific">Deinococcus sedimenti</name>
    <dbReference type="NCBI Taxonomy" id="1867090"/>
    <lineage>
        <taxon>Bacteria</taxon>
        <taxon>Thermotogati</taxon>
        <taxon>Deinococcota</taxon>
        <taxon>Deinococci</taxon>
        <taxon>Deinococcales</taxon>
        <taxon>Deinococcaceae</taxon>
        <taxon>Deinococcus</taxon>
    </lineage>
</organism>
<evidence type="ECO:0000313" key="1">
    <source>
        <dbReference type="EMBL" id="GGR89032.1"/>
    </source>
</evidence>
<dbReference type="RefSeq" id="WP_229783733.1">
    <property type="nucleotide sequence ID" value="NZ_BMQN01000002.1"/>
</dbReference>
<dbReference type="EMBL" id="BMQN01000002">
    <property type="protein sequence ID" value="GGR89032.1"/>
    <property type="molecule type" value="Genomic_DNA"/>
</dbReference>
<dbReference type="Proteomes" id="UP000644548">
    <property type="component" value="Unassembled WGS sequence"/>
</dbReference>